<evidence type="ECO:0000256" key="5">
    <source>
        <dbReference type="ARBA" id="ARBA00022989"/>
    </source>
</evidence>
<organism evidence="10 11">
    <name type="scientific">Mycolicibacterium hippocampi</name>
    <dbReference type="NCBI Taxonomy" id="659824"/>
    <lineage>
        <taxon>Bacteria</taxon>
        <taxon>Bacillati</taxon>
        <taxon>Actinomycetota</taxon>
        <taxon>Actinomycetes</taxon>
        <taxon>Mycobacteriales</taxon>
        <taxon>Mycobacteriaceae</taxon>
        <taxon>Mycolicibacterium</taxon>
    </lineage>
</organism>
<gene>
    <name evidence="10" type="ORF">MHIP_33560</name>
</gene>
<feature type="domain" description="Cation/H+ exchanger transmembrane" evidence="9">
    <location>
        <begin position="16"/>
        <end position="386"/>
    </location>
</feature>
<feature type="transmembrane region" description="Helical" evidence="8">
    <location>
        <begin position="168"/>
        <end position="189"/>
    </location>
</feature>
<feature type="transmembrane region" description="Helical" evidence="8">
    <location>
        <begin position="34"/>
        <end position="55"/>
    </location>
</feature>
<evidence type="ECO:0000313" key="11">
    <source>
        <dbReference type="Proteomes" id="UP000465304"/>
    </source>
</evidence>
<protein>
    <submittedName>
        <fullName evidence="10">Cation transporter</fullName>
    </submittedName>
</protein>
<accession>A0A7I9ZQ24</accession>
<feature type="transmembrane region" description="Helical" evidence="8">
    <location>
        <begin position="6"/>
        <end position="22"/>
    </location>
</feature>
<feature type="transmembrane region" description="Helical" evidence="8">
    <location>
        <begin position="195"/>
        <end position="215"/>
    </location>
</feature>
<dbReference type="InterPro" id="IPR006153">
    <property type="entry name" value="Cation/H_exchanger_TM"/>
</dbReference>
<keyword evidence="7 8" id="KW-0472">Membrane</keyword>
<evidence type="ECO:0000259" key="9">
    <source>
        <dbReference type="Pfam" id="PF00999"/>
    </source>
</evidence>
<comment type="caution">
    <text evidence="10">The sequence shown here is derived from an EMBL/GenBank/DDBJ whole genome shotgun (WGS) entry which is preliminary data.</text>
</comment>
<name>A0A7I9ZQ24_9MYCO</name>
<evidence type="ECO:0000256" key="8">
    <source>
        <dbReference type="SAM" id="Phobius"/>
    </source>
</evidence>
<dbReference type="PANTHER" id="PTHR32507">
    <property type="entry name" value="NA(+)/H(+) ANTIPORTER 1"/>
    <property type="match status" value="1"/>
</dbReference>
<dbReference type="GO" id="GO:0015297">
    <property type="term" value="F:antiporter activity"/>
    <property type="evidence" value="ECO:0007669"/>
    <property type="project" value="UniProtKB-KW"/>
</dbReference>
<comment type="subcellular location">
    <subcellularLocation>
        <location evidence="1">Cell membrane</location>
        <topology evidence="1">Multi-pass membrane protein</topology>
    </subcellularLocation>
</comment>
<feature type="transmembrane region" description="Helical" evidence="8">
    <location>
        <begin position="93"/>
        <end position="116"/>
    </location>
</feature>
<keyword evidence="3" id="KW-0050">Antiport</keyword>
<dbReference type="GO" id="GO:1902600">
    <property type="term" value="P:proton transmembrane transport"/>
    <property type="evidence" value="ECO:0007669"/>
    <property type="project" value="InterPro"/>
</dbReference>
<feature type="transmembrane region" description="Helical" evidence="8">
    <location>
        <begin position="369"/>
        <end position="390"/>
    </location>
</feature>
<proteinExistence type="predicted"/>
<feature type="transmembrane region" description="Helical" evidence="8">
    <location>
        <begin position="227"/>
        <end position="246"/>
    </location>
</feature>
<keyword evidence="5 8" id="KW-1133">Transmembrane helix</keyword>
<sequence length="407" mass="42249">MELDIVLAAVGVLGVVVATMSAKMRSLPISEPLLGLVAGIVLGPQVVGVLTMPTLAAEQSLLHEVSRVLLAISVMAVALRYPFGEIRRHIRPVLILLLLVLPVMAMVSAGLGWAILGMPLAAAALFGAAISPTDPVLSSSVVTGEAAERVLPARDRQLLSVESGSNDGLALPLVLVAVTMAGALTPGGALLESAWQVGGGVVLGVGIGWLGGHALRLGARHGATASAPALFFTVVLALGILGAAGLLHLDGILAVFVGGVAFNIVGTGRERASEDSVDEAINRFAVLPLFVLFGVALPWQQWVELGWQGVALLLAVLLLRRIPIVLLMKRPLKLRPPDALYLGWFGPVGVAALFYLTMEAERLGANEQVLAAGSLVLAGSTIAFGLTGVFGRELYRRATAQTDSLDR</sequence>
<feature type="transmembrane region" description="Helical" evidence="8">
    <location>
        <begin position="339"/>
        <end position="357"/>
    </location>
</feature>
<dbReference type="AlphaFoldDB" id="A0A7I9ZQ24"/>
<feature type="transmembrane region" description="Helical" evidence="8">
    <location>
        <begin position="280"/>
        <end position="299"/>
    </location>
</feature>
<dbReference type="Pfam" id="PF00999">
    <property type="entry name" value="Na_H_Exchanger"/>
    <property type="match status" value="1"/>
</dbReference>
<feature type="transmembrane region" description="Helical" evidence="8">
    <location>
        <begin position="61"/>
        <end position="81"/>
    </location>
</feature>
<evidence type="ECO:0000313" key="10">
    <source>
        <dbReference type="EMBL" id="GFH02873.1"/>
    </source>
</evidence>
<reference evidence="10 11" key="1">
    <citation type="journal article" date="2019" name="Emerg. Microbes Infect.">
        <title>Comprehensive subspecies identification of 175 nontuberculous mycobacteria species based on 7547 genomic profiles.</title>
        <authorList>
            <person name="Matsumoto Y."/>
            <person name="Kinjo T."/>
            <person name="Motooka D."/>
            <person name="Nabeya D."/>
            <person name="Jung N."/>
            <person name="Uechi K."/>
            <person name="Horii T."/>
            <person name="Iida T."/>
            <person name="Fujita J."/>
            <person name="Nakamura S."/>
        </authorList>
    </citation>
    <scope>NUCLEOTIDE SEQUENCE [LARGE SCALE GENOMIC DNA]</scope>
    <source>
        <strain evidence="10 11">JCM 30996</strain>
    </source>
</reference>
<dbReference type="GO" id="GO:0005886">
    <property type="term" value="C:plasma membrane"/>
    <property type="evidence" value="ECO:0007669"/>
    <property type="project" value="UniProtKB-SubCell"/>
</dbReference>
<dbReference type="PANTHER" id="PTHR32507:SF8">
    <property type="entry name" value="CNH1P"/>
    <property type="match status" value="1"/>
</dbReference>
<evidence type="ECO:0000256" key="7">
    <source>
        <dbReference type="ARBA" id="ARBA00023136"/>
    </source>
</evidence>
<keyword evidence="6" id="KW-0406">Ion transport</keyword>
<evidence type="ECO:0000256" key="2">
    <source>
        <dbReference type="ARBA" id="ARBA00022448"/>
    </source>
</evidence>
<keyword evidence="4 8" id="KW-0812">Transmembrane</keyword>
<feature type="transmembrane region" description="Helical" evidence="8">
    <location>
        <begin position="305"/>
        <end position="327"/>
    </location>
</feature>
<dbReference type="Proteomes" id="UP000465304">
    <property type="component" value="Unassembled WGS sequence"/>
</dbReference>
<dbReference type="RefSeq" id="WP_163890161.1">
    <property type="nucleotide sequence ID" value="NZ_BLLB01000002.1"/>
</dbReference>
<evidence type="ECO:0000256" key="1">
    <source>
        <dbReference type="ARBA" id="ARBA00004651"/>
    </source>
</evidence>
<dbReference type="EMBL" id="BLLB01000002">
    <property type="protein sequence ID" value="GFH02873.1"/>
    <property type="molecule type" value="Genomic_DNA"/>
</dbReference>
<keyword evidence="11" id="KW-1185">Reference proteome</keyword>
<keyword evidence="2" id="KW-0813">Transport</keyword>
<evidence type="ECO:0000256" key="4">
    <source>
        <dbReference type="ARBA" id="ARBA00022692"/>
    </source>
</evidence>
<evidence type="ECO:0000256" key="3">
    <source>
        <dbReference type="ARBA" id="ARBA00022449"/>
    </source>
</evidence>
<evidence type="ECO:0000256" key="6">
    <source>
        <dbReference type="ARBA" id="ARBA00023065"/>
    </source>
</evidence>